<organism evidence="3 4">
    <name type="scientific">Dokdonia sinensis</name>
    <dbReference type="NCBI Taxonomy" id="2479847"/>
    <lineage>
        <taxon>Bacteria</taxon>
        <taxon>Pseudomonadati</taxon>
        <taxon>Bacteroidota</taxon>
        <taxon>Flavobacteriia</taxon>
        <taxon>Flavobacteriales</taxon>
        <taxon>Flavobacteriaceae</taxon>
        <taxon>Dokdonia</taxon>
    </lineage>
</organism>
<comment type="caution">
    <text evidence="3">The sequence shown here is derived from an EMBL/GenBank/DDBJ whole genome shotgun (WGS) entry which is preliminary data.</text>
</comment>
<dbReference type="EMBL" id="REFV01000005">
    <property type="protein sequence ID" value="RMB60463.1"/>
    <property type="molecule type" value="Genomic_DNA"/>
</dbReference>
<dbReference type="AlphaFoldDB" id="A0A3M0GFT1"/>
<evidence type="ECO:0000313" key="3">
    <source>
        <dbReference type="EMBL" id="RMB60463.1"/>
    </source>
</evidence>
<dbReference type="GO" id="GO:0003676">
    <property type="term" value="F:nucleic acid binding"/>
    <property type="evidence" value="ECO:0007669"/>
    <property type="project" value="InterPro"/>
</dbReference>
<name>A0A3M0GFT1_9FLAO</name>
<keyword evidence="4" id="KW-1185">Reference proteome</keyword>
<dbReference type="Gene3D" id="3.10.310.30">
    <property type="match status" value="1"/>
</dbReference>
<dbReference type="OrthoDB" id="9803668at2"/>
<evidence type="ECO:0000313" key="4">
    <source>
        <dbReference type="Proteomes" id="UP000281985"/>
    </source>
</evidence>
<dbReference type="PANTHER" id="PTHR47618:SF1">
    <property type="entry name" value="BIFUNCTIONAL OLIGORIBONUCLEASE AND PAP PHOSPHATASE NRNA"/>
    <property type="match status" value="1"/>
</dbReference>
<dbReference type="SUPFAM" id="SSF64182">
    <property type="entry name" value="DHH phosphoesterases"/>
    <property type="match status" value="1"/>
</dbReference>
<evidence type="ECO:0000259" key="2">
    <source>
        <dbReference type="Pfam" id="PF02272"/>
    </source>
</evidence>
<feature type="domain" description="DHHA1" evidence="2">
    <location>
        <begin position="246"/>
        <end position="325"/>
    </location>
</feature>
<dbReference type="Pfam" id="PF02272">
    <property type="entry name" value="DHHA1"/>
    <property type="match status" value="1"/>
</dbReference>
<dbReference type="Proteomes" id="UP000281985">
    <property type="component" value="Unassembled WGS sequence"/>
</dbReference>
<proteinExistence type="predicted"/>
<dbReference type="PANTHER" id="PTHR47618">
    <property type="entry name" value="BIFUNCTIONAL OLIGORIBONUCLEASE AND PAP PHOSPHATASE NRNA"/>
    <property type="match status" value="1"/>
</dbReference>
<reference evidence="3 4" key="1">
    <citation type="submission" date="2018-10" db="EMBL/GenBank/DDBJ databases">
        <title>Dokdonia luteus sp. nov., isolated from sea water.</title>
        <authorList>
            <person name="Zhou L.Y."/>
            <person name="Du Z.J."/>
        </authorList>
    </citation>
    <scope>NUCLEOTIDE SEQUENCE [LARGE SCALE GENOMIC DNA]</scope>
    <source>
        <strain evidence="3 4">SH27</strain>
    </source>
</reference>
<evidence type="ECO:0000259" key="1">
    <source>
        <dbReference type="Pfam" id="PF01368"/>
    </source>
</evidence>
<protein>
    <submittedName>
        <fullName evidence="3">Bifunctional oligoribonuclease/PAP phosphatase NrnA</fullName>
    </submittedName>
</protein>
<dbReference type="Pfam" id="PF01368">
    <property type="entry name" value="DHH"/>
    <property type="match status" value="1"/>
</dbReference>
<dbReference type="InterPro" id="IPR003156">
    <property type="entry name" value="DHHA1_dom"/>
</dbReference>
<dbReference type="InterPro" id="IPR038763">
    <property type="entry name" value="DHH_sf"/>
</dbReference>
<dbReference type="Gene3D" id="3.90.1640.10">
    <property type="entry name" value="inorganic pyrophosphatase (n-terminal core)"/>
    <property type="match status" value="1"/>
</dbReference>
<dbReference type="InterPro" id="IPR051319">
    <property type="entry name" value="Oligoribo/pAp-PDE_c-di-AMP_PDE"/>
</dbReference>
<feature type="domain" description="DDH" evidence="1">
    <location>
        <begin position="18"/>
        <end position="170"/>
    </location>
</feature>
<gene>
    <name evidence="3" type="ORF">EAX61_06480</name>
</gene>
<accession>A0A3M0GFT1</accession>
<dbReference type="RefSeq" id="WP_121916867.1">
    <property type="nucleotide sequence ID" value="NZ_REFV01000005.1"/>
</dbReference>
<sequence>MTIPQITQIESLLSQPQHIVIIPHRNPDGDAMGSTLALAGYLKKKGHTPQVIAPNEYPQFLQWLPGNEEVLIYSQNSDQATEKIMAADLVFTLDFNHFSRTGSDMEAVLKNVVAPIVMIDHHQQPADYAVVTYSDTAMSSTCEMIYHFIDSLGDTELIDKDMASCIYTGIMTDTGSFRFSSTTAQTHQVVAALIAKGANNTEIHQNLNDSWSLSKMQLLGVALKNLRVLEEFNTAYITITQKELDDHNFQKGDTEGFVNYGLTLLGIRFAVIFIENKADNIIKMSLRSKGDFSVNDVAREHYSGGGHINAAGGKSDLNMEDTITHFISILPQYKAQLTQ</sequence>
<dbReference type="InterPro" id="IPR001667">
    <property type="entry name" value="DDH_dom"/>
</dbReference>